<reference evidence="3" key="1">
    <citation type="submission" date="2021-02" db="EMBL/GenBank/DDBJ databases">
        <authorList>
            <person name="Nowell W R."/>
        </authorList>
    </citation>
    <scope>NUCLEOTIDE SEQUENCE</scope>
</reference>
<dbReference type="Proteomes" id="UP000682733">
    <property type="component" value="Unassembled WGS sequence"/>
</dbReference>
<dbReference type="Proteomes" id="UP000677228">
    <property type="component" value="Unassembled WGS sequence"/>
</dbReference>
<feature type="compositionally biased region" description="Basic residues" evidence="1">
    <location>
        <begin position="154"/>
        <end position="163"/>
    </location>
</feature>
<evidence type="ECO:0000313" key="2">
    <source>
        <dbReference type="EMBL" id="CAF1222766.1"/>
    </source>
</evidence>
<evidence type="ECO:0000313" key="4">
    <source>
        <dbReference type="Proteomes" id="UP000682733"/>
    </source>
</evidence>
<evidence type="ECO:0000256" key="1">
    <source>
        <dbReference type="SAM" id="MobiDB-lite"/>
    </source>
</evidence>
<name>A0A8S2P177_9BILA</name>
<gene>
    <name evidence="2" type="ORF">OVA965_LOCUS25000</name>
    <name evidence="3" type="ORF">TMI583_LOCUS25725</name>
</gene>
<accession>A0A8S2P177</accession>
<organism evidence="3 4">
    <name type="scientific">Didymodactylos carnosus</name>
    <dbReference type="NCBI Taxonomy" id="1234261"/>
    <lineage>
        <taxon>Eukaryota</taxon>
        <taxon>Metazoa</taxon>
        <taxon>Spiralia</taxon>
        <taxon>Gnathifera</taxon>
        <taxon>Rotifera</taxon>
        <taxon>Eurotatoria</taxon>
        <taxon>Bdelloidea</taxon>
        <taxon>Philodinida</taxon>
        <taxon>Philodinidae</taxon>
        <taxon>Didymodactylos</taxon>
    </lineage>
</organism>
<sequence length="163" mass="18854">MSNYVKQEMTTEACASEEEKLSIIDQFIQSTYANATTPQTLKDPSVWMSVLKRLIIRVIAANVDLNVPLQIYLERTDMWNEDLILDINHIDVDEHILLKHTYIILKGIETQVSIMAPKRQHDIDDSATKQSYDVRDWCDSHNEKINQANNKQQAQKKGKLRIS</sequence>
<evidence type="ECO:0000313" key="3">
    <source>
        <dbReference type="EMBL" id="CAF4030943.1"/>
    </source>
</evidence>
<feature type="region of interest" description="Disordered" evidence="1">
    <location>
        <begin position="144"/>
        <end position="163"/>
    </location>
</feature>
<protein>
    <submittedName>
        <fullName evidence="3">Uncharacterized protein</fullName>
    </submittedName>
</protein>
<comment type="caution">
    <text evidence="3">The sequence shown here is derived from an EMBL/GenBank/DDBJ whole genome shotgun (WGS) entry which is preliminary data.</text>
</comment>
<dbReference type="EMBL" id="CAJOBA010036846">
    <property type="protein sequence ID" value="CAF4030943.1"/>
    <property type="molecule type" value="Genomic_DNA"/>
</dbReference>
<proteinExistence type="predicted"/>
<dbReference type="EMBL" id="CAJNOK010015305">
    <property type="protein sequence ID" value="CAF1222766.1"/>
    <property type="molecule type" value="Genomic_DNA"/>
</dbReference>
<dbReference type="AlphaFoldDB" id="A0A8S2P177"/>